<comment type="caution">
    <text evidence="7">The sequence shown here is derived from an EMBL/GenBank/DDBJ whole genome shotgun (WGS) entry which is preliminary data.</text>
</comment>
<evidence type="ECO:0000256" key="2">
    <source>
        <dbReference type="ARBA" id="ARBA00012261"/>
    </source>
</evidence>
<dbReference type="InterPro" id="IPR041711">
    <property type="entry name" value="Met-tRNA-FMT_N"/>
</dbReference>
<evidence type="ECO:0000256" key="1">
    <source>
        <dbReference type="ARBA" id="ARBA00010699"/>
    </source>
</evidence>
<dbReference type="AlphaFoldDB" id="A0A9D9E3M9"/>
<gene>
    <name evidence="7" type="ORF">IAA97_05930</name>
</gene>
<dbReference type="Pfam" id="PF00551">
    <property type="entry name" value="Formyl_trans_N"/>
    <property type="match status" value="1"/>
</dbReference>
<dbReference type="GO" id="GO:0004479">
    <property type="term" value="F:methionyl-tRNA formyltransferase activity"/>
    <property type="evidence" value="ECO:0007669"/>
    <property type="project" value="UniProtKB-EC"/>
</dbReference>
<dbReference type="Proteomes" id="UP000823615">
    <property type="component" value="Unassembled WGS sequence"/>
</dbReference>
<dbReference type="EC" id="2.1.2.9" evidence="2"/>
<dbReference type="InterPro" id="IPR002376">
    <property type="entry name" value="Formyl_transf_N"/>
</dbReference>
<keyword evidence="3" id="KW-0808">Transferase</keyword>
<dbReference type="SUPFAM" id="SSF53328">
    <property type="entry name" value="Formyltransferase"/>
    <property type="match status" value="1"/>
</dbReference>
<dbReference type="InterPro" id="IPR005793">
    <property type="entry name" value="Formyl_trans_C"/>
</dbReference>
<proteinExistence type="inferred from homology"/>
<comment type="similarity">
    <text evidence="1">Belongs to the Fmt family.</text>
</comment>
<evidence type="ECO:0000313" key="7">
    <source>
        <dbReference type="EMBL" id="MBO8436499.1"/>
    </source>
</evidence>
<dbReference type="CDD" id="cd08646">
    <property type="entry name" value="FMT_core_Met-tRNA-FMT_N"/>
    <property type="match status" value="1"/>
</dbReference>
<dbReference type="SUPFAM" id="SSF50486">
    <property type="entry name" value="FMT C-terminal domain-like"/>
    <property type="match status" value="1"/>
</dbReference>
<evidence type="ECO:0000259" key="6">
    <source>
        <dbReference type="Pfam" id="PF02911"/>
    </source>
</evidence>
<keyword evidence="4" id="KW-0648">Protein biosynthesis</keyword>
<dbReference type="CDD" id="cd08704">
    <property type="entry name" value="Met_tRNA_FMT_C"/>
    <property type="match status" value="1"/>
</dbReference>
<feature type="domain" description="Formyl transferase N-terminal" evidence="5">
    <location>
        <begin position="1"/>
        <end position="168"/>
    </location>
</feature>
<evidence type="ECO:0000313" key="8">
    <source>
        <dbReference type="Proteomes" id="UP000823615"/>
    </source>
</evidence>
<dbReference type="PANTHER" id="PTHR11138">
    <property type="entry name" value="METHIONYL-TRNA FORMYLTRANSFERASE"/>
    <property type="match status" value="1"/>
</dbReference>
<organism evidence="7 8">
    <name type="scientific">Candidatus Ornithospirochaeta stercoripullorum</name>
    <dbReference type="NCBI Taxonomy" id="2840899"/>
    <lineage>
        <taxon>Bacteria</taxon>
        <taxon>Pseudomonadati</taxon>
        <taxon>Spirochaetota</taxon>
        <taxon>Spirochaetia</taxon>
        <taxon>Spirochaetales</taxon>
        <taxon>Spirochaetaceae</taxon>
        <taxon>Spirochaetaceae incertae sedis</taxon>
        <taxon>Candidatus Ornithospirochaeta</taxon>
    </lineage>
</organism>
<dbReference type="Gene3D" id="3.40.50.12230">
    <property type="match status" value="1"/>
</dbReference>
<reference evidence="7" key="1">
    <citation type="submission" date="2020-10" db="EMBL/GenBank/DDBJ databases">
        <authorList>
            <person name="Gilroy R."/>
        </authorList>
    </citation>
    <scope>NUCLEOTIDE SEQUENCE</scope>
    <source>
        <strain evidence="7">7293</strain>
    </source>
</reference>
<reference evidence="7" key="2">
    <citation type="journal article" date="2021" name="PeerJ">
        <title>Extensive microbial diversity within the chicken gut microbiome revealed by metagenomics and culture.</title>
        <authorList>
            <person name="Gilroy R."/>
            <person name="Ravi A."/>
            <person name="Getino M."/>
            <person name="Pursley I."/>
            <person name="Horton D.L."/>
            <person name="Alikhan N.F."/>
            <person name="Baker D."/>
            <person name="Gharbi K."/>
            <person name="Hall N."/>
            <person name="Watson M."/>
            <person name="Adriaenssens E.M."/>
            <person name="Foster-Nyarko E."/>
            <person name="Jarju S."/>
            <person name="Secka A."/>
            <person name="Antonio M."/>
            <person name="Oren A."/>
            <person name="Chaudhuri R.R."/>
            <person name="La Ragione R."/>
            <person name="Hildebrand F."/>
            <person name="Pallen M.J."/>
        </authorList>
    </citation>
    <scope>NUCLEOTIDE SEQUENCE</scope>
    <source>
        <strain evidence="7">7293</strain>
    </source>
</reference>
<dbReference type="InterPro" id="IPR044135">
    <property type="entry name" value="Met-tRNA-FMT_C"/>
</dbReference>
<dbReference type="GO" id="GO:0005829">
    <property type="term" value="C:cytosol"/>
    <property type="evidence" value="ECO:0007669"/>
    <property type="project" value="TreeGrafter"/>
</dbReference>
<dbReference type="InterPro" id="IPR036477">
    <property type="entry name" value="Formyl_transf_N_sf"/>
</dbReference>
<sequence length="308" mass="33321">MRIVFAATGEIALPLLDALSEKNLIALVLTAPDAPGKRGKGLVPSPVKVRALELGLEVYQPQTIKKEARNHIASYHADTLLSFCYGKIFGPLFLSIFKETFNVHPSLLPLHRGPSPVYQAIKDGDRKTGISLQKIGLGIDEGDVYDVLPIELDGTETEGTLSDKVAGLVPSLVLPVLLNEKRNVVPQSGEPTYTSFVTKEDGRIDFSAGVEKAHALIRASYPWPKAYALLDGAPLYLTGVYGSGFALEKREIAEPCGTIVALEKGKGLKIAFSDGYLHVTRVLPPMKKEMDASSFINGRKDVIGRVLS</sequence>
<dbReference type="InterPro" id="IPR011034">
    <property type="entry name" value="Formyl_transferase-like_C_sf"/>
</dbReference>
<feature type="domain" description="Formyl transferase C-terminal" evidence="6">
    <location>
        <begin position="198"/>
        <end position="299"/>
    </location>
</feature>
<name>A0A9D9E3M9_9SPIO</name>
<dbReference type="PANTHER" id="PTHR11138:SF5">
    <property type="entry name" value="METHIONYL-TRNA FORMYLTRANSFERASE, MITOCHONDRIAL"/>
    <property type="match status" value="1"/>
</dbReference>
<evidence type="ECO:0000259" key="5">
    <source>
        <dbReference type="Pfam" id="PF00551"/>
    </source>
</evidence>
<dbReference type="Pfam" id="PF02911">
    <property type="entry name" value="Formyl_trans_C"/>
    <property type="match status" value="1"/>
</dbReference>
<evidence type="ECO:0000256" key="3">
    <source>
        <dbReference type="ARBA" id="ARBA00022679"/>
    </source>
</evidence>
<evidence type="ECO:0000256" key="4">
    <source>
        <dbReference type="ARBA" id="ARBA00022917"/>
    </source>
</evidence>
<protein>
    <recommendedName>
        <fullName evidence="2">methionyl-tRNA formyltransferase</fullName>
        <ecNumber evidence="2">2.1.2.9</ecNumber>
    </recommendedName>
</protein>
<dbReference type="EMBL" id="JADIMT010000069">
    <property type="protein sequence ID" value="MBO8436499.1"/>
    <property type="molecule type" value="Genomic_DNA"/>
</dbReference>
<accession>A0A9D9E3M9</accession>